<dbReference type="EMBL" id="JARGDH010000005">
    <property type="protein sequence ID" value="KAL0267570.1"/>
    <property type="molecule type" value="Genomic_DNA"/>
</dbReference>
<reference evidence="3" key="1">
    <citation type="journal article" date="2024" name="Gigascience">
        <title>Chromosome-level genome of the poultry shaft louse Menopon gallinae provides insight into the host-switching and adaptive evolution of parasitic lice.</title>
        <authorList>
            <person name="Xu Y."/>
            <person name="Ma L."/>
            <person name="Liu S."/>
            <person name="Liang Y."/>
            <person name="Liu Q."/>
            <person name="He Z."/>
            <person name="Tian L."/>
            <person name="Duan Y."/>
            <person name="Cai W."/>
            <person name="Li H."/>
            <person name="Song F."/>
        </authorList>
    </citation>
    <scope>NUCLEOTIDE SEQUENCE</scope>
    <source>
        <strain evidence="3">Cailab_2023a</strain>
    </source>
</reference>
<dbReference type="InterPro" id="IPR036249">
    <property type="entry name" value="Thioredoxin-like_sf"/>
</dbReference>
<dbReference type="Gene3D" id="3.40.30.10">
    <property type="entry name" value="Glutaredoxin"/>
    <property type="match status" value="1"/>
</dbReference>
<accession>A0AAW2HCV9</accession>
<dbReference type="GO" id="GO:0003756">
    <property type="term" value="F:protein disulfide isomerase activity"/>
    <property type="evidence" value="ECO:0007669"/>
    <property type="project" value="TreeGrafter"/>
</dbReference>
<evidence type="ECO:0000256" key="1">
    <source>
        <dbReference type="SAM" id="MobiDB-lite"/>
    </source>
</evidence>
<evidence type="ECO:0000259" key="2">
    <source>
        <dbReference type="Pfam" id="PF00085"/>
    </source>
</evidence>
<evidence type="ECO:0000313" key="3">
    <source>
        <dbReference type="EMBL" id="KAL0267570.1"/>
    </source>
</evidence>
<proteinExistence type="predicted"/>
<dbReference type="SUPFAM" id="SSF52833">
    <property type="entry name" value="Thioredoxin-like"/>
    <property type="match status" value="1"/>
</dbReference>
<dbReference type="InterPro" id="IPR051063">
    <property type="entry name" value="PDI"/>
</dbReference>
<feature type="domain" description="Thioredoxin" evidence="2">
    <location>
        <begin position="143"/>
        <end position="205"/>
    </location>
</feature>
<dbReference type="PANTHER" id="PTHR45672:SF2">
    <property type="entry name" value="PROTEIN DISULFIDE-ISOMERASE A5"/>
    <property type="match status" value="1"/>
</dbReference>
<name>A0AAW2HCV9_9NEOP</name>
<comment type="caution">
    <text evidence="3">The sequence shown here is derived from an EMBL/GenBank/DDBJ whole genome shotgun (WGS) entry which is preliminary data.</text>
</comment>
<dbReference type="InterPro" id="IPR013766">
    <property type="entry name" value="Thioredoxin_domain"/>
</dbReference>
<dbReference type="GO" id="GO:0006457">
    <property type="term" value="P:protein folding"/>
    <property type="evidence" value="ECO:0007669"/>
    <property type="project" value="TreeGrafter"/>
</dbReference>
<dbReference type="Pfam" id="PF00085">
    <property type="entry name" value="Thioredoxin"/>
    <property type="match status" value="1"/>
</dbReference>
<dbReference type="PANTHER" id="PTHR45672">
    <property type="entry name" value="PROTEIN DISULFIDE-ISOMERASE C17H9.14C-RELATED"/>
    <property type="match status" value="1"/>
</dbReference>
<dbReference type="GO" id="GO:0005783">
    <property type="term" value="C:endoplasmic reticulum"/>
    <property type="evidence" value="ECO:0007669"/>
    <property type="project" value="TreeGrafter"/>
</dbReference>
<feature type="region of interest" description="Disordered" evidence="1">
    <location>
        <begin position="99"/>
        <end position="118"/>
    </location>
</feature>
<dbReference type="AlphaFoldDB" id="A0AAW2HCV9"/>
<protein>
    <recommendedName>
        <fullName evidence="2">Thioredoxin domain-containing protein</fullName>
    </recommendedName>
</protein>
<organism evidence="3">
    <name type="scientific">Menopon gallinae</name>
    <name type="common">poultry shaft louse</name>
    <dbReference type="NCBI Taxonomy" id="328185"/>
    <lineage>
        <taxon>Eukaryota</taxon>
        <taxon>Metazoa</taxon>
        <taxon>Ecdysozoa</taxon>
        <taxon>Arthropoda</taxon>
        <taxon>Hexapoda</taxon>
        <taxon>Insecta</taxon>
        <taxon>Pterygota</taxon>
        <taxon>Neoptera</taxon>
        <taxon>Paraneoptera</taxon>
        <taxon>Psocodea</taxon>
        <taxon>Troctomorpha</taxon>
        <taxon>Phthiraptera</taxon>
        <taxon>Amblycera</taxon>
        <taxon>Menoponidae</taxon>
        <taxon>Menopon</taxon>
    </lineage>
</organism>
<sequence length="257" mass="29495">MLIGRAYDTLGISAKSLKIWKIEPLCTPLIFRVYRDSRIQLKRLLWEIRPKRLEFGSIFGGDTIPDKRDFVAAGDGTTLLRGRYDKFFDDFKKSVRRYNGNDANKTSPPKSVVGGKSESEWGSTEAENRIVHFKDNTIGSMKEYDSLMIYFYTTWCKHCKELKPIYGAAALLMVKEQVPGVLGAIDLTKRMDIADEFNVMAVPNMRKHGLNYGRWEIQRINIYDRNNNEYIQGSVLCGNKRITKTGETSKLHLSYSI</sequence>
<gene>
    <name evidence="3" type="ORF">PYX00_009807</name>
</gene>